<keyword evidence="4" id="KW-1185">Reference proteome</keyword>
<protein>
    <submittedName>
        <fullName evidence="3">Uncharacterized protein</fullName>
    </submittedName>
</protein>
<keyword evidence="2" id="KW-0732">Signal</keyword>
<accession>A0A077YZ79</accession>
<dbReference type="Gene3D" id="1.20.140.150">
    <property type="match status" value="1"/>
</dbReference>
<evidence type="ECO:0000256" key="1">
    <source>
        <dbReference type="SAM" id="Phobius"/>
    </source>
</evidence>
<dbReference type="OrthoDB" id="5917530at2759"/>
<dbReference type="STRING" id="36087.A0A077YZ79"/>
<evidence type="ECO:0000256" key="2">
    <source>
        <dbReference type="SAM" id="SignalP"/>
    </source>
</evidence>
<feature type="chain" id="PRO_5001728330" evidence="2">
    <location>
        <begin position="23"/>
        <end position="147"/>
    </location>
</feature>
<sequence>MLLMLFLHFIALLLASVGFIFAVNGYMQNNKKCITADSILGILLSIGLMQFICVVDDEMNTRLKPTTEGEPSKYKSYYGNYFHEEAFLHVFLQLFSASEDKLKIVPGLNRLLQKSTARLKPLFFIPEEPDFAVNSLQLNSGDAPWKN</sequence>
<keyword evidence="1" id="KW-1133">Transmembrane helix</keyword>
<evidence type="ECO:0000313" key="4">
    <source>
        <dbReference type="Proteomes" id="UP000030665"/>
    </source>
</evidence>
<dbReference type="EMBL" id="HG805851">
    <property type="protein sequence ID" value="CDW53387.1"/>
    <property type="molecule type" value="Genomic_DNA"/>
</dbReference>
<dbReference type="Proteomes" id="UP000030665">
    <property type="component" value="Unassembled WGS sequence"/>
</dbReference>
<keyword evidence="1" id="KW-0812">Transmembrane</keyword>
<organism evidence="3 4">
    <name type="scientific">Trichuris trichiura</name>
    <name type="common">Whipworm</name>
    <name type="synonym">Trichocephalus trichiurus</name>
    <dbReference type="NCBI Taxonomy" id="36087"/>
    <lineage>
        <taxon>Eukaryota</taxon>
        <taxon>Metazoa</taxon>
        <taxon>Ecdysozoa</taxon>
        <taxon>Nematoda</taxon>
        <taxon>Enoplea</taxon>
        <taxon>Dorylaimia</taxon>
        <taxon>Trichinellida</taxon>
        <taxon>Trichuridae</taxon>
        <taxon>Trichuris</taxon>
    </lineage>
</organism>
<name>A0A077YZ79_TRITR</name>
<proteinExistence type="predicted"/>
<dbReference type="AlphaFoldDB" id="A0A077YZ79"/>
<gene>
    <name evidence="3" type="ORF">TTRE_0000165101</name>
</gene>
<feature type="transmembrane region" description="Helical" evidence="1">
    <location>
        <begin position="38"/>
        <end position="55"/>
    </location>
</feature>
<reference evidence="3" key="2">
    <citation type="submission" date="2014-03" db="EMBL/GenBank/DDBJ databases">
        <title>The whipworm genome and dual-species transcriptomics of an intimate host-pathogen interaction.</title>
        <authorList>
            <person name="Foth B.J."/>
            <person name="Tsai I.J."/>
            <person name="Reid A.J."/>
            <person name="Bancroft A.J."/>
            <person name="Nichol S."/>
            <person name="Tracey A."/>
            <person name="Holroyd N."/>
            <person name="Cotton J.A."/>
            <person name="Stanley E.J."/>
            <person name="Zarowiecki M."/>
            <person name="Liu J.Z."/>
            <person name="Huckvale T."/>
            <person name="Cooper P.J."/>
            <person name="Grencis R.K."/>
            <person name="Berriman M."/>
        </authorList>
    </citation>
    <scope>NUCLEOTIDE SEQUENCE [LARGE SCALE GENOMIC DNA]</scope>
</reference>
<reference evidence="3" key="1">
    <citation type="submission" date="2014-01" db="EMBL/GenBank/DDBJ databases">
        <authorList>
            <person name="Aslett M."/>
        </authorList>
    </citation>
    <scope>NUCLEOTIDE SEQUENCE</scope>
</reference>
<feature type="signal peptide" evidence="2">
    <location>
        <begin position="1"/>
        <end position="22"/>
    </location>
</feature>
<evidence type="ECO:0000313" key="3">
    <source>
        <dbReference type="EMBL" id="CDW53387.1"/>
    </source>
</evidence>
<keyword evidence="1" id="KW-0472">Membrane</keyword>